<dbReference type="GO" id="GO:0000333">
    <property type="term" value="C:telomerase catalytic core complex"/>
    <property type="evidence" value="ECO:0007669"/>
    <property type="project" value="TreeGrafter"/>
</dbReference>
<feature type="compositionally biased region" description="Polar residues" evidence="16">
    <location>
        <begin position="808"/>
        <end position="818"/>
    </location>
</feature>
<evidence type="ECO:0000259" key="17">
    <source>
        <dbReference type="PROSITE" id="PS50878"/>
    </source>
</evidence>
<evidence type="ECO:0000256" key="9">
    <source>
        <dbReference type="ARBA" id="ARBA00022842"/>
    </source>
</evidence>
<feature type="region of interest" description="Disordered" evidence="16">
    <location>
        <begin position="449"/>
        <end position="469"/>
    </location>
</feature>
<dbReference type="GO" id="GO:0007004">
    <property type="term" value="P:telomere maintenance via telomerase"/>
    <property type="evidence" value="ECO:0007669"/>
    <property type="project" value="TreeGrafter"/>
</dbReference>
<dbReference type="EC" id="2.7.7.49" evidence="3 15"/>
<dbReference type="SUPFAM" id="SSF56672">
    <property type="entry name" value="DNA/RNA polymerases"/>
    <property type="match status" value="1"/>
</dbReference>
<dbReference type="KEGG" id="nte:NEUTE1DRAFT19417"/>
<evidence type="ECO:0000256" key="8">
    <source>
        <dbReference type="ARBA" id="ARBA00022723"/>
    </source>
</evidence>
<dbReference type="Gene3D" id="1.10.132.70">
    <property type="match status" value="1"/>
</dbReference>
<feature type="compositionally biased region" description="Basic residues" evidence="16">
    <location>
        <begin position="821"/>
        <end position="830"/>
    </location>
</feature>
<dbReference type="OrthoDB" id="289721at2759"/>
<evidence type="ECO:0000256" key="6">
    <source>
        <dbReference type="ARBA" id="ARBA00022679"/>
    </source>
</evidence>
<reference evidence="19" key="1">
    <citation type="journal article" date="2011" name="Genetics">
        <title>Massive changes in genome architecture accompany the transition to self-fertility in the filamentous fungus Neurospora tetrasperma.</title>
        <authorList>
            <person name="Ellison C.E."/>
            <person name="Stajich J.E."/>
            <person name="Jacobson D.J."/>
            <person name="Natvig D.O."/>
            <person name="Lapidus A."/>
            <person name="Foster B."/>
            <person name="Aerts A."/>
            <person name="Riley R."/>
            <person name="Lindquist E.A."/>
            <person name="Grigoriev I.V."/>
            <person name="Taylor J.W."/>
        </authorList>
    </citation>
    <scope>NUCLEOTIDE SEQUENCE [LARGE SCALE GENOMIC DNA]</scope>
    <source>
        <strain evidence="19">FGSC 2508 / P0657</strain>
    </source>
</reference>
<dbReference type="Pfam" id="PF12009">
    <property type="entry name" value="Telomerase_RBD"/>
    <property type="match status" value="1"/>
</dbReference>
<dbReference type="CDD" id="cd01648">
    <property type="entry name" value="TERT"/>
    <property type="match status" value="1"/>
</dbReference>
<accession>F8MZK1</accession>
<evidence type="ECO:0000256" key="11">
    <source>
        <dbReference type="ARBA" id="ARBA00022918"/>
    </source>
</evidence>
<dbReference type="FunFam" id="1.10.132.70:FF:000004">
    <property type="entry name" value="Telomerase reverse transcriptase"/>
    <property type="match status" value="1"/>
</dbReference>
<dbReference type="GO" id="GO:0005739">
    <property type="term" value="C:mitochondrion"/>
    <property type="evidence" value="ECO:0007669"/>
    <property type="project" value="UniProtKB-SubCell"/>
</dbReference>
<feature type="non-terminal residue" evidence="18">
    <location>
        <position position="1"/>
    </location>
</feature>
<dbReference type="PANTHER" id="PTHR12066">
    <property type="entry name" value="TELOMERASE REVERSE TRANSCRIPTASE"/>
    <property type="match status" value="1"/>
</dbReference>
<proteinExistence type="inferred from homology"/>
<dbReference type="AlphaFoldDB" id="F8MZK1"/>
<evidence type="ECO:0000256" key="13">
    <source>
        <dbReference type="ARBA" id="ARBA00023242"/>
    </source>
</evidence>
<evidence type="ECO:0000256" key="16">
    <source>
        <dbReference type="SAM" id="MobiDB-lite"/>
    </source>
</evidence>
<dbReference type="GO" id="GO:0000781">
    <property type="term" value="C:chromosome, telomeric region"/>
    <property type="evidence" value="ECO:0007669"/>
    <property type="project" value="UniProtKB-SubCell"/>
</dbReference>
<dbReference type="InterPro" id="IPR000477">
    <property type="entry name" value="RT_dom"/>
</dbReference>
<dbReference type="EMBL" id="GL891382">
    <property type="protein sequence ID" value="EGO53691.1"/>
    <property type="molecule type" value="Genomic_DNA"/>
</dbReference>
<dbReference type="HOGENOM" id="CLU_001996_0_1_1"/>
<keyword evidence="12" id="KW-0496">Mitochondrion</keyword>
<dbReference type="Gene3D" id="3.10.10.20">
    <property type="match status" value="1"/>
</dbReference>
<evidence type="ECO:0000256" key="2">
    <source>
        <dbReference type="ARBA" id="ARBA00008001"/>
    </source>
</evidence>
<evidence type="ECO:0000313" key="19">
    <source>
        <dbReference type="Proteomes" id="UP000008065"/>
    </source>
</evidence>
<comment type="catalytic activity">
    <reaction evidence="14 15">
        <text>DNA(n) + a 2'-deoxyribonucleoside 5'-triphosphate = DNA(n+1) + diphosphate</text>
        <dbReference type="Rhea" id="RHEA:22508"/>
        <dbReference type="Rhea" id="RHEA-COMP:17339"/>
        <dbReference type="Rhea" id="RHEA-COMP:17340"/>
        <dbReference type="ChEBI" id="CHEBI:33019"/>
        <dbReference type="ChEBI" id="CHEBI:61560"/>
        <dbReference type="ChEBI" id="CHEBI:173112"/>
        <dbReference type="EC" id="2.7.7.49"/>
    </reaction>
</comment>
<dbReference type="SMART" id="SM00975">
    <property type="entry name" value="Telomerase_RBD"/>
    <property type="match status" value="1"/>
</dbReference>
<evidence type="ECO:0000256" key="14">
    <source>
        <dbReference type="ARBA" id="ARBA00048173"/>
    </source>
</evidence>
<keyword evidence="11 15" id="KW-0695">RNA-directed DNA polymerase</keyword>
<dbReference type="GO" id="GO:0003720">
    <property type="term" value="F:telomerase activity"/>
    <property type="evidence" value="ECO:0007669"/>
    <property type="project" value="InterPro"/>
</dbReference>
<dbReference type="InterPro" id="IPR049139">
    <property type="entry name" value="TERT_C"/>
</dbReference>
<evidence type="ECO:0000256" key="1">
    <source>
        <dbReference type="ARBA" id="ARBA00004173"/>
    </source>
</evidence>
<keyword evidence="9 15" id="KW-0460">Magnesium</keyword>
<sequence>LVKETVPNPITQALLSIYYPQTLTLRQYALSKLPKTSRIRRKKIAALGLSSSFPSPSPAPAPASEKPSAAQALEQALGTLLDTTLVCSHDPPDITSKKEKSDYRWEQWVGFSQGGGGTKGDESHVTLSDGLKGAMYSQSDIVDFVIWLLFSRGSRSASFREKTKTGNGWPGPRHLLCDGFRKGVPPQGRSGEMATTAGHQHQIPGVYAVHQNNCVKVLKEAPWPQFLMLLGKEGERIMLDLLLDCAVFVGVKEGKGNLVQVSGIPVSELQPRSLGTDFAARKDLKGTGGASGENQELSPSEITFARNRMLYARATLNAKGLVHFGLRHIHVLNRFPCQKPAEGEEASKPDESTTHVMMYIFPRQFGLHNVFTSVVDRQQTAQKFQDYTLREDEIAKKFPKPTEGERPKVKIPKRLRGKTQELVHKLQVLHKRCSCAEMLQYYCPVSPLARPSKSSQKNRRNLRPPSTAAVITNSDSQSYSLLDLATPISSISAFCQAVLSKIIPNDFWGSSDSEEGHPQEHNKSVFLKQIDAFIRLRRFESMTLHNLVQGMQLSSIPWLASPALSLHKCSQPELNKRKEIYLEFLYYTFDSLLIPLIRSNFYVTESSAHRYRLFFFRHDVWLSVTKPALTCLRVKMFEEVKGAEAVKILEGRKLGFSQVRLLPKGVGSNLRPIMNLRRRVLLRASGSKGIRGKQKQILGPSINSILGPVNSMLKFEKRQRPGRLGGGMFAVGDIYQRVKGFRARIMSEEKGGGKKKKFYFVKVDVQAAFDTIPQEAMVELLEKIPGHGVYKESKHVEVSLPLDYEHNPANNDDTNIDNPKNKLKPTKRWHSTTTSFPSVTTTTTSTTSPSTSILPQQDSVATTKKNTLFIPSHSSTKLHTSSSLLSLAKEHITQNLVKIGKKYYRQKTGIPQGSVLSSTLCNYFYADLERSQGGISRDGNTLLMRLIDDFLLITTSRSKARRFVEVMHRGFAEYGVSVSAQKSLVNFDVCVDGTRVSNLRRGSTKFPYCGLMIDTRTLEICKSGTETGTGVENKRDTVVFNGITVEYSRNQGRNFRRKVLNAFKIQSHLLFFDTTHNSFRTTLRNLYSAFIETAIKMWAHARCLSSTTTQRKRKPGTALVIDTIKSLIEVAYRLLTSKSRKERYPGYQCSVSKGQVAWLAMVACRQVLVRKQAGYREVIRWLEGEIEKV</sequence>
<dbReference type="Gene3D" id="3.30.70.2630">
    <property type="match status" value="1"/>
</dbReference>
<dbReference type="VEuPathDB" id="FungiDB:NEUTE1DRAFT_19417"/>
<dbReference type="Proteomes" id="UP000008065">
    <property type="component" value="Unassembled WGS sequence"/>
</dbReference>
<evidence type="ECO:0000256" key="7">
    <source>
        <dbReference type="ARBA" id="ARBA00022695"/>
    </source>
</evidence>
<gene>
    <name evidence="18" type="ORF">NEUTE1DRAFT_19417</name>
</gene>
<dbReference type="GO" id="GO:0046872">
    <property type="term" value="F:metal ion binding"/>
    <property type="evidence" value="ECO:0007669"/>
    <property type="project" value="UniProtKB-KW"/>
</dbReference>
<keyword evidence="10 15" id="KW-0779">Telomere</keyword>
<dbReference type="Gene3D" id="1.10.357.90">
    <property type="match status" value="1"/>
</dbReference>
<feature type="region of interest" description="Disordered" evidence="16">
    <location>
        <begin position="805"/>
        <end position="857"/>
    </location>
</feature>
<dbReference type="GO" id="GO:0042162">
    <property type="term" value="F:telomeric DNA binding"/>
    <property type="evidence" value="ECO:0007669"/>
    <property type="project" value="TreeGrafter"/>
</dbReference>
<evidence type="ECO:0000256" key="10">
    <source>
        <dbReference type="ARBA" id="ARBA00022895"/>
    </source>
</evidence>
<dbReference type="InterPro" id="IPR043502">
    <property type="entry name" value="DNA/RNA_pol_sf"/>
</dbReference>
<evidence type="ECO:0000256" key="12">
    <source>
        <dbReference type="ARBA" id="ARBA00023128"/>
    </source>
</evidence>
<dbReference type="Pfam" id="PF00078">
    <property type="entry name" value="RVT_1"/>
    <property type="match status" value="1"/>
</dbReference>
<evidence type="ECO:0000256" key="5">
    <source>
        <dbReference type="ARBA" id="ARBA00022454"/>
    </source>
</evidence>
<protein>
    <recommendedName>
        <fullName evidence="4 15">Telomerase reverse transcriptase</fullName>
        <ecNumber evidence="3 15">2.7.7.49</ecNumber>
    </recommendedName>
    <alternativeName>
        <fullName evidence="15">Telomerase catalytic subunit</fullName>
    </alternativeName>
</protein>
<dbReference type="PROSITE" id="PS50878">
    <property type="entry name" value="RT_POL"/>
    <property type="match status" value="1"/>
</dbReference>
<dbReference type="GO" id="GO:0070034">
    <property type="term" value="F:telomerase RNA binding"/>
    <property type="evidence" value="ECO:0007669"/>
    <property type="project" value="TreeGrafter"/>
</dbReference>
<dbReference type="FunFam" id="3.30.70.2630:FF:000003">
    <property type="entry name" value="Telomerase reverse transcriptase"/>
    <property type="match status" value="1"/>
</dbReference>
<keyword evidence="5 15" id="KW-0158">Chromosome</keyword>
<keyword evidence="7 15" id="KW-0548">Nucleotidyltransferase</keyword>
<name>F8MZK1_NEUT8</name>
<dbReference type="GeneID" id="20827362"/>
<feature type="non-terminal residue" evidence="18">
    <location>
        <position position="1189"/>
    </location>
</feature>
<dbReference type="Gene3D" id="1.10.10.2210">
    <property type="match status" value="1"/>
</dbReference>
<evidence type="ECO:0000256" key="15">
    <source>
        <dbReference type="RuleBase" id="RU365061"/>
    </source>
</evidence>
<dbReference type="PANTHER" id="PTHR12066:SF0">
    <property type="entry name" value="TELOMERASE REVERSE TRANSCRIPTASE"/>
    <property type="match status" value="1"/>
</dbReference>
<dbReference type="PRINTS" id="PR01365">
    <property type="entry name" value="TELOMERASERT"/>
</dbReference>
<keyword evidence="13 15" id="KW-0539">Nucleus</keyword>
<comment type="similarity">
    <text evidence="2 15">Belongs to the reverse transcriptase family. Telomerase subfamily.</text>
</comment>
<keyword evidence="8 15" id="KW-0479">Metal-binding</keyword>
<comment type="subcellular location">
    <subcellularLocation>
        <location evidence="1">Mitochondrion</location>
    </subcellularLocation>
    <subcellularLocation>
        <location evidence="15">Nucleus</location>
    </subcellularLocation>
    <subcellularLocation>
        <location evidence="15">Chromosome</location>
        <location evidence="15">Telomere</location>
    </subcellularLocation>
</comment>
<organism evidence="18 19">
    <name type="scientific">Neurospora tetrasperma (strain FGSC 2508 / ATCC MYA-4615 / P0657)</name>
    <dbReference type="NCBI Taxonomy" id="510951"/>
    <lineage>
        <taxon>Eukaryota</taxon>
        <taxon>Fungi</taxon>
        <taxon>Dikarya</taxon>
        <taxon>Ascomycota</taxon>
        <taxon>Pezizomycotina</taxon>
        <taxon>Sordariomycetes</taxon>
        <taxon>Sordariomycetidae</taxon>
        <taxon>Sordariales</taxon>
        <taxon>Sordariaceae</taxon>
        <taxon>Neurospora</taxon>
    </lineage>
</organism>
<dbReference type="InterPro" id="IPR003545">
    <property type="entry name" value="Telomerase_RT"/>
</dbReference>
<evidence type="ECO:0000313" key="18">
    <source>
        <dbReference type="EMBL" id="EGO53691.1"/>
    </source>
</evidence>
<keyword evidence="19" id="KW-1185">Reference proteome</keyword>
<evidence type="ECO:0000256" key="4">
    <source>
        <dbReference type="ARBA" id="ARBA00016182"/>
    </source>
</evidence>
<comment type="function">
    <text evidence="15">Telomerase is a ribonucleoprotein enzyme essential for the replication of chromosome termini in most eukaryotes. It elongates telomeres. It is a reverse transcriptase that adds simple sequence repeats to chromosome ends by copying a template sequence within the RNA component of the enzyme.</text>
</comment>
<dbReference type="RefSeq" id="XP_009854918.1">
    <property type="nucleotide sequence ID" value="XM_009856616.1"/>
</dbReference>
<dbReference type="Pfam" id="PF21399">
    <property type="entry name" value="TERT_C"/>
    <property type="match status" value="1"/>
</dbReference>
<keyword evidence="6 15" id="KW-0808">Transferase</keyword>
<evidence type="ECO:0000256" key="3">
    <source>
        <dbReference type="ARBA" id="ARBA00012493"/>
    </source>
</evidence>
<dbReference type="InterPro" id="IPR021891">
    <property type="entry name" value="Telomerase_RBD"/>
</dbReference>
<feature type="compositionally biased region" description="Low complexity" evidence="16">
    <location>
        <begin position="831"/>
        <end position="852"/>
    </location>
</feature>
<feature type="domain" description="Reverse transcriptase" evidence="17">
    <location>
        <begin position="643"/>
        <end position="1013"/>
    </location>
</feature>